<name>M3AH55_PSEFD</name>
<organism evidence="1 2">
    <name type="scientific">Pseudocercospora fijiensis (strain CIRAD86)</name>
    <name type="common">Black leaf streak disease fungus</name>
    <name type="synonym">Mycosphaerella fijiensis</name>
    <dbReference type="NCBI Taxonomy" id="383855"/>
    <lineage>
        <taxon>Eukaryota</taxon>
        <taxon>Fungi</taxon>
        <taxon>Dikarya</taxon>
        <taxon>Ascomycota</taxon>
        <taxon>Pezizomycotina</taxon>
        <taxon>Dothideomycetes</taxon>
        <taxon>Dothideomycetidae</taxon>
        <taxon>Mycosphaerellales</taxon>
        <taxon>Mycosphaerellaceae</taxon>
        <taxon>Pseudocercospora</taxon>
    </lineage>
</organism>
<accession>M3AH55</accession>
<reference evidence="1 2" key="1">
    <citation type="journal article" date="2012" name="PLoS Pathog.">
        <title>Diverse lifestyles and strategies of plant pathogenesis encoded in the genomes of eighteen Dothideomycetes fungi.</title>
        <authorList>
            <person name="Ohm R.A."/>
            <person name="Feau N."/>
            <person name="Henrissat B."/>
            <person name="Schoch C.L."/>
            <person name="Horwitz B.A."/>
            <person name="Barry K.W."/>
            <person name="Condon B.J."/>
            <person name="Copeland A.C."/>
            <person name="Dhillon B."/>
            <person name="Glaser F."/>
            <person name="Hesse C.N."/>
            <person name="Kosti I."/>
            <person name="LaButti K."/>
            <person name="Lindquist E.A."/>
            <person name="Lucas S."/>
            <person name="Salamov A.A."/>
            <person name="Bradshaw R.E."/>
            <person name="Ciuffetti L."/>
            <person name="Hamelin R.C."/>
            <person name="Kema G.H.J."/>
            <person name="Lawrence C."/>
            <person name="Scott J.A."/>
            <person name="Spatafora J.W."/>
            <person name="Turgeon B.G."/>
            <person name="de Wit P.J.G.M."/>
            <person name="Zhong S."/>
            <person name="Goodwin S.B."/>
            <person name="Grigoriev I.V."/>
        </authorList>
    </citation>
    <scope>NUCLEOTIDE SEQUENCE [LARGE SCALE GENOMIC DNA]</scope>
    <source>
        <strain evidence="1 2">CIRAD86</strain>
    </source>
</reference>
<dbReference type="HOGENOM" id="CLU_2543536_0_0_1"/>
<keyword evidence="2" id="KW-1185">Reference proteome</keyword>
<evidence type="ECO:0000313" key="1">
    <source>
        <dbReference type="EMBL" id="EME83901.1"/>
    </source>
</evidence>
<evidence type="ECO:0000313" key="2">
    <source>
        <dbReference type="Proteomes" id="UP000016932"/>
    </source>
</evidence>
<dbReference type="KEGG" id="pfj:MYCFIDRAFT_172973"/>
<dbReference type="EMBL" id="KB446557">
    <property type="protein sequence ID" value="EME83901.1"/>
    <property type="molecule type" value="Genomic_DNA"/>
</dbReference>
<dbReference type="RefSeq" id="XP_007924525.1">
    <property type="nucleotide sequence ID" value="XM_007926334.1"/>
</dbReference>
<dbReference type="GeneID" id="19332897"/>
<proteinExistence type="predicted"/>
<dbReference type="Proteomes" id="UP000016932">
    <property type="component" value="Unassembled WGS sequence"/>
</dbReference>
<dbReference type="VEuPathDB" id="FungiDB:MYCFIDRAFT_172973"/>
<protein>
    <submittedName>
        <fullName evidence="1">Uncharacterized protein</fullName>
    </submittedName>
</protein>
<sequence>MPITTIAAVSFYITEPYIDTLSKLLQKPKKQKLTIAPGISETTRPLRAMAHSPVAIACFESIGLSASCTKSFTRARDHRSPAS</sequence>
<dbReference type="AlphaFoldDB" id="M3AH55"/>
<gene>
    <name evidence="1" type="ORF">MYCFIDRAFT_172973</name>
</gene>